<protein>
    <submittedName>
        <fullName evidence="1">Uncharacterized protein</fullName>
    </submittedName>
</protein>
<accession>A0A645C5A7</accession>
<evidence type="ECO:0000313" key="1">
    <source>
        <dbReference type="EMBL" id="MPM70523.1"/>
    </source>
</evidence>
<proteinExistence type="predicted"/>
<dbReference type="AlphaFoldDB" id="A0A645C5A7"/>
<reference evidence="1" key="1">
    <citation type="submission" date="2019-08" db="EMBL/GenBank/DDBJ databases">
        <authorList>
            <person name="Kucharzyk K."/>
            <person name="Murdoch R.W."/>
            <person name="Higgins S."/>
            <person name="Loffler F."/>
        </authorList>
    </citation>
    <scope>NUCLEOTIDE SEQUENCE</scope>
</reference>
<sequence length="74" mass="8033">MVEIKHAALVGIEPDSTLFGFTHLLAVARGQQRRCERVRGLLLLAADEIRAVKDIAPLIVPAHLQHAAVAAVQF</sequence>
<name>A0A645C5A7_9ZZZZ</name>
<gene>
    <name evidence="1" type="ORF">SDC9_117478</name>
</gene>
<dbReference type="EMBL" id="VSSQ01023524">
    <property type="protein sequence ID" value="MPM70523.1"/>
    <property type="molecule type" value="Genomic_DNA"/>
</dbReference>
<comment type="caution">
    <text evidence="1">The sequence shown here is derived from an EMBL/GenBank/DDBJ whole genome shotgun (WGS) entry which is preliminary data.</text>
</comment>
<organism evidence="1">
    <name type="scientific">bioreactor metagenome</name>
    <dbReference type="NCBI Taxonomy" id="1076179"/>
    <lineage>
        <taxon>unclassified sequences</taxon>
        <taxon>metagenomes</taxon>
        <taxon>ecological metagenomes</taxon>
    </lineage>
</organism>